<feature type="transmembrane region" description="Helical" evidence="1">
    <location>
        <begin position="66"/>
        <end position="86"/>
    </location>
</feature>
<dbReference type="AlphaFoldDB" id="F2K3E6"/>
<keyword evidence="3" id="KW-1185">Reference proteome</keyword>
<dbReference type="Proteomes" id="UP000001062">
    <property type="component" value="Chromosome"/>
</dbReference>
<accession>F2K3E6</accession>
<feature type="transmembrane region" description="Helical" evidence="1">
    <location>
        <begin position="41"/>
        <end position="59"/>
    </location>
</feature>
<evidence type="ECO:0000256" key="1">
    <source>
        <dbReference type="SAM" id="Phobius"/>
    </source>
</evidence>
<reference evidence="2 3" key="1">
    <citation type="journal article" date="2012" name="Stand. Genomic Sci.">
        <title>Complete genome sequence of the melanogenic marine bacterium Marinomonas mediterranea type strain (MMB-1(T)).</title>
        <authorList>
            <person name="Lucas-Elio P."/>
            <person name="Goodwin L."/>
            <person name="Woyke T."/>
            <person name="Pitluck S."/>
            <person name="Nolan M."/>
            <person name="Kyrpides N.C."/>
            <person name="Detter J.C."/>
            <person name="Copeland A."/>
            <person name="Teshima H."/>
            <person name="Bruce D."/>
            <person name="Detter C."/>
            <person name="Tapia R."/>
            <person name="Han S."/>
            <person name="Land M.L."/>
            <person name="Ivanova N."/>
            <person name="Mikhailova N."/>
            <person name="Johnston A.W."/>
            <person name="Sanchez-Amat A."/>
        </authorList>
    </citation>
    <scope>NUCLEOTIDE SEQUENCE [LARGE SCALE GENOMIC DNA]</scope>
    <source>
        <strain evidence="3">ATCC 700492 / JCM 21426 / NBRC 103028 / MMB-1</strain>
    </source>
</reference>
<feature type="transmembrane region" description="Helical" evidence="1">
    <location>
        <begin position="136"/>
        <end position="165"/>
    </location>
</feature>
<dbReference type="HOGENOM" id="CLU_1056919_0_0_6"/>
<evidence type="ECO:0000313" key="3">
    <source>
        <dbReference type="Proteomes" id="UP000001062"/>
    </source>
</evidence>
<keyword evidence="1" id="KW-1133">Transmembrane helix</keyword>
<sequence>MELLFFLAAILIRVMFSSSPMTFSIYEKASGVISDKFDIKGVGAEVVVLIGVLALISVFGEWFGAWIVDLLAGVVFIWCFLSWGQFDLWTKTHTVSSSERGELIALINQFGDEHVDDKGQPLSALQSKLQIKTLNYYFLSVFVLLFCYLFLGLFGLLLYVFLYAVPTQENSLFKDAMKKIVECPAALLTTFPTAVSGSFSAVIQECKQFQFSELIDGRGVFIGNVIAAAGEAEKGEGAFEEFRTLLIRAVYVILFCYSVYVVL</sequence>
<evidence type="ECO:0000313" key="2">
    <source>
        <dbReference type="EMBL" id="ADZ91288.1"/>
    </source>
</evidence>
<dbReference type="RefSeq" id="WP_013661193.1">
    <property type="nucleotide sequence ID" value="NC_015276.1"/>
</dbReference>
<dbReference type="PATRIC" id="fig|717774.3.peg.2101"/>
<keyword evidence="1" id="KW-0812">Transmembrane</keyword>
<dbReference type="KEGG" id="mme:Marme_2040"/>
<dbReference type="STRING" id="717774.Marme_2040"/>
<dbReference type="EMBL" id="CP002583">
    <property type="protein sequence ID" value="ADZ91288.1"/>
    <property type="molecule type" value="Genomic_DNA"/>
</dbReference>
<organism evidence="2 3">
    <name type="scientific">Marinomonas mediterranea (strain ATCC 700492 / JCM 21426 / NBRC 103028 / MMB-1)</name>
    <dbReference type="NCBI Taxonomy" id="717774"/>
    <lineage>
        <taxon>Bacteria</taxon>
        <taxon>Pseudomonadati</taxon>
        <taxon>Pseudomonadota</taxon>
        <taxon>Gammaproteobacteria</taxon>
        <taxon>Oceanospirillales</taxon>
        <taxon>Oceanospirillaceae</taxon>
        <taxon>Marinomonas</taxon>
    </lineage>
</organism>
<gene>
    <name evidence="2" type="ordered locus">Marme_2040</name>
</gene>
<feature type="transmembrane region" description="Helical" evidence="1">
    <location>
        <begin position="245"/>
        <end position="262"/>
    </location>
</feature>
<proteinExistence type="predicted"/>
<protein>
    <submittedName>
        <fullName evidence="2">Uncharacterized protein</fullName>
    </submittedName>
</protein>
<name>F2K3E6_MARM1</name>
<dbReference type="OrthoDB" id="9827471at2"/>
<keyword evidence="1" id="KW-0472">Membrane</keyword>